<comment type="caution">
    <text evidence="1">The sequence shown here is derived from an EMBL/GenBank/DDBJ whole genome shotgun (WGS) entry which is preliminary data.</text>
</comment>
<accession>X1LNJ9</accession>
<proteinExistence type="predicted"/>
<gene>
    <name evidence="1" type="ORF">S03H2_70658</name>
</gene>
<sequence>KVVLQEEDISILERTTVENVVELFPEWAELIMQSNKPKEIPEDPQ</sequence>
<evidence type="ECO:0000313" key="1">
    <source>
        <dbReference type="EMBL" id="GAH95723.1"/>
    </source>
</evidence>
<protein>
    <submittedName>
        <fullName evidence="1">Uncharacterized protein</fullName>
    </submittedName>
</protein>
<dbReference type="AlphaFoldDB" id="X1LNJ9"/>
<dbReference type="EMBL" id="BARU01047025">
    <property type="protein sequence ID" value="GAH95723.1"/>
    <property type="molecule type" value="Genomic_DNA"/>
</dbReference>
<organism evidence="1">
    <name type="scientific">marine sediment metagenome</name>
    <dbReference type="NCBI Taxonomy" id="412755"/>
    <lineage>
        <taxon>unclassified sequences</taxon>
        <taxon>metagenomes</taxon>
        <taxon>ecological metagenomes</taxon>
    </lineage>
</organism>
<name>X1LNJ9_9ZZZZ</name>
<feature type="non-terminal residue" evidence="1">
    <location>
        <position position="1"/>
    </location>
</feature>
<reference evidence="1" key="1">
    <citation type="journal article" date="2014" name="Front. Microbiol.">
        <title>High frequency of phylogenetically diverse reductive dehalogenase-homologous genes in deep subseafloor sedimentary metagenomes.</title>
        <authorList>
            <person name="Kawai M."/>
            <person name="Futagami T."/>
            <person name="Toyoda A."/>
            <person name="Takaki Y."/>
            <person name="Nishi S."/>
            <person name="Hori S."/>
            <person name="Arai W."/>
            <person name="Tsubouchi T."/>
            <person name="Morono Y."/>
            <person name="Uchiyama I."/>
            <person name="Ito T."/>
            <person name="Fujiyama A."/>
            <person name="Inagaki F."/>
            <person name="Takami H."/>
        </authorList>
    </citation>
    <scope>NUCLEOTIDE SEQUENCE</scope>
    <source>
        <strain evidence="1">Expedition CK06-06</strain>
    </source>
</reference>